<feature type="compositionally biased region" description="Basic and acidic residues" evidence="12">
    <location>
        <begin position="1495"/>
        <end position="1504"/>
    </location>
</feature>
<dbReference type="EC" id="3.1.3.48" evidence="4"/>
<dbReference type="SUPFAM" id="SSF50156">
    <property type="entry name" value="PDZ domain-like"/>
    <property type="match status" value="6"/>
</dbReference>
<proteinExistence type="inferred from homology"/>
<evidence type="ECO:0000256" key="2">
    <source>
        <dbReference type="ARBA" id="ARBA00004245"/>
    </source>
</evidence>
<dbReference type="PANTHER" id="PTHR46900">
    <property type="entry name" value="TYROSINE-PROTEIN PHOSPHATASE NON-RECEPTOR TYPE 13"/>
    <property type="match status" value="1"/>
</dbReference>
<dbReference type="InterPro" id="IPR000387">
    <property type="entry name" value="Tyr_Pase_dom"/>
</dbReference>
<gene>
    <name evidence="17" type="primary">PTPN13_3</name>
    <name evidence="17" type="ORF">OS493_017335</name>
</gene>
<dbReference type="EMBL" id="MU825405">
    <property type="protein sequence ID" value="KAJ7391638.1"/>
    <property type="molecule type" value="Genomic_DNA"/>
</dbReference>
<feature type="region of interest" description="Disordered" evidence="12">
    <location>
        <begin position="1017"/>
        <end position="1048"/>
    </location>
</feature>
<dbReference type="CDD" id="cd17101">
    <property type="entry name" value="FERM_F1_PTPN13_like"/>
    <property type="match status" value="1"/>
</dbReference>
<dbReference type="Pfam" id="PF00595">
    <property type="entry name" value="PDZ"/>
    <property type="match status" value="6"/>
</dbReference>
<dbReference type="InterPro" id="IPR019749">
    <property type="entry name" value="Band_41_domain"/>
</dbReference>
<evidence type="ECO:0000256" key="7">
    <source>
        <dbReference type="ARBA" id="ARBA00022801"/>
    </source>
</evidence>
<feature type="domain" description="Tyrosine specific protein phosphatases" evidence="14">
    <location>
        <begin position="2141"/>
        <end position="2211"/>
    </location>
</feature>
<comment type="similarity">
    <text evidence="11">Belongs to the protein-tyrosine phosphatase family. Non-receptor class 4 subfamily.</text>
</comment>
<dbReference type="Gene3D" id="2.30.42.10">
    <property type="match status" value="6"/>
</dbReference>
<evidence type="ECO:0000256" key="11">
    <source>
        <dbReference type="ARBA" id="ARBA00034734"/>
    </source>
</evidence>
<feature type="region of interest" description="Disordered" evidence="12">
    <location>
        <begin position="627"/>
        <end position="734"/>
    </location>
</feature>
<dbReference type="SMART" id="SM00194">
    <property type="entry name" value="PTPc"/>
    <property type="match status" value="1"/>
</dbReference>
<feature type="compositionally biased region" description="Basic and acidic residues" evidence="12">
    <location>
        <begin position="1035"/>
        <end position="1047"/>
    </location>
</feature>
<dbReference type="InterPro" id="IPR019748">
    <property type="entry name" value="FERM_central"/>
</dbReference>
<dbReference type="InterPro" id="IPR029021">
    <property type="entry name" value="Prot-tyrosine_phosphatase-like"/>
</dbReference>
<dbReference type="PROSITE" id="PS50106">
    <property type="entry name" value="PDZ"/>
    <property type="match status" value="6"/>
</dbReference>
<feature type="compositionally biased region" description="Basic and acidic residues" evidence="12">
    <location>
        <begin position="430"/>
        <end position="443"/>
    </location>
</feature>
<feature type="region of interest" description="Disordered" evidence="12">
    <location>
        <begin position="1833"/>
        <end position="1927"/>
    </location>
</feature>
<feature type="compositionally biased region" description="Polar residues" evidence="12">
    <location>
        <begin position="1074"/>
        <end position="1083"/>
    </location>
</feature>
<evidence type="ECO:0000256" key="3">
    <source>
        <dbReference type="ARBA" id="ARBA00009649"/>
    </source>
</evidence>
<feature type="domain" description="PDZ" evidence="16">
    <location>
        <begin position="1368"/>
        <end position="1449"/>
    </location>
</feature>
<evidence type="ECO:0000259" key="13">
    <source>
        <dbReference type="PROSITE" id="PS50055"/>
    </source>
</evidence>
<keyword evidence="18" id="KW-1185">Reference proteome</keyword>
<evidence type="ECO:0000259" key="16">
    <source>
        <dbReference type="PROSITE" id="PS50106"/>
    </source>
</evidence>
<feature type="region of interest" description="Disordered" evidence="12">
    <location>
        <begin position="1613"/>
        <end position="1636"/>
    </location>
</feature>
<dbReference type="Pfam" id="PF09380">
    <property type="entry name" value="FERM_C"/>
    <property type="match status" value="1"/>
</dbReference>
<feature type="compositionally biased region" description="Polar residues" evidence="12">
    <location>
        <begin position="1672"/>
        <end position="1682"/>
    </location>
</feature>
<evidence type="ECO:0000259" key="14">
    <source>
        <dbReference type="PROSITE" id="PS50056"/>
    </source>
</evidence>
<dbReference type="GO" id="GO:0005856">
    <property type="term" value="C:cytoskeleton"/>
    <property type="evidence" value="ECO:0007669"/>
    <property type="project" value="UniProtKB-SubCell"/>
</dbReference>
<dbReference type="Gene3D" id="3.10.20.90">
    <property type="entry name" value="Phosphatidylinositol 3-kinase Catalytic Subunit, Chain A, domain 1"/>
    <property type="match status" value="1"/>
</dbReference>
<feature type="compositionally biased region" description="Polar residues" evidence="12">
    <location>
        <begin position="1095"/>
        <end position="1110"/>
    </location>
</feature>
<feature type="compositionally biased region" description="Low complexity" evidence="12">
    <location>
        <begin position="1023"/>
        <end position="1034"/>
    </location>
</feature>
<feature type="region of interest" description="Disordered" evidence="12">
    <location>
        <begin position="370"/>
        <end position="481"/>
    </location>
</feature>
<dbReference type="Gene3D" id="2.30.29.30">
    <property type="entry name" value="Pleckstrin-homology domain (PH domain)/Phosphotyrosine-binding domain (PTB)"/>
    <property type="match status" value="1"/>
</dbReference>
<dbReference type="Pfam" id="PF09379">
    <property type="entry name" value="FERM_N"/>
    <property type="match status" value="1"/>
</dbReference>
<evidence type="ECO:0000256" key="9">
    <source>
        <dbReference type="ARBA" id="ARBA00023212"/>
    </source>
</evidence>
<dbReference type="InterPro" id="IPR016130">
    <property type="entry name" value="Tyr_Pase_AS"/>
</dbReference>
<feature type="domain" description="PDZ" evidence="16">
    <location>
        <begin position="1273"/>
        <end position="1354"/>
    </location>
</feature>
<feature type="compositionally biased region" description="Low complexity" evidence="12">
    <location>
        <begin position="683"/>
        <end position="700"/>
    </location>
</feature>
<dbReference type="InterPro" id="IPR019747">
    <property type="entry name" value="FERM_CS"/>
</dbReference>
<evidence type="ECO:0000256" key="10">
    <source>
        <dbReference type="ARBA" id="ARBA00023242"/>
    </source>
</evidence>
<keyword evidence="10" id="KW-0539">Nucleus</keyword>
<comment type="subcellular location">
    <subcellularLocation>
        <location evidence="2">Cytoplasm</location>
        <location evidence="2">Cytoskeleton</location>
    </subcellularLocation>
    <subcellularLocation>
        <location evidence="1">Nucleus</location>
    </subcellularLocation>
</comment>
<sequence length="2227" mass="246675">MLIIAIHYYPFNRCSLVLSLFWLEKDPDLSIVNISPRKAGSVPHGRRLVTVIMLNRQKLQMMIEATSTTQTLFDQVIKYLGLTEKFFFGLTQLQDGEHIFLDLDVKLSKYAPPKWKEEGKEPTEKFLLYFRVKFYVENITLLSYQKTIHQFYLQLREDILSGQLYCHEEASFILGGLALQSETSDYNDTLGDEYFLPEHYISSRIIDKVSVDHAAQELPRFHKKFHDLSDEEAELEFIKEAQKLQEYGIHFYKVQRQMLQTGGGKSKKGDKEVVWLGICVRGVTVYEARGHMKFPTHRHSWPMTKKLSFKKKKFFVEPKGNLDPQKMTFYTNHYKKSRYLLQMSQAFHRFQMKMKTKMTIMDHEMSHSVVDEPQLRVQNGPAEQVYRQSPYRMVREPSEEQSMSSRDQQGHQRQRSLESNQLPNDILQHLSRDYESERRRYSASDESEDSAMYQMQKDFPPERLSDSSPRQLSQDVDDERDVDMPYVIDSTLNSQKLEPVKSRDLLVESQEEKGPEVFASPDRQIQVIKFKKEPGKLLGITVLGGENSKRLDLGIYVKSVTEGGAAWKDGRLKAGDRILAVNGKSLERVTHEDAVSILKNVTSPVELKLSQCSYPISSFDLSNIPNASSINEEPQSLEVKPLTPRDTSSSEPDSQQSPRELSPEPHPSTFAFPSEDEPVTMISKSIPPSVMSASSASSRSRYSRHDIIDSHKGLQDNSSLDSTDIGEPKAQPRIHSTPFEANVIQSSLFSATVPLMSASVASPQMESPGARQGSLSGDESGVYSEDALPEKAFMVDLEKRDGGLGFSVSGGVNTSVKLGGIYVKSLLPNGPADMDGRVQIGDRILQVNGISLVGVTHKQAVETIKMAPHRTRLVLDRSIPVNIPKSSGKKARSHPPDKPFTVELLKGVGGLGLSLVGGRGAGEEHGGFLRIKKMFPGQPAASCGKLQIGDIVLEVNGHNMQGVSHQEAINQIRMGPHEVRLLVKRDPSSIPPSLLQRSGSNASDVDPAQILADIQNKLKTDHSPSLSKRSSGSSTRERLSLRDDAIKAQEVTATEAPVSLRSSLMSNEPVKYSHNISQSSHPSLANRLSEPVKQVNKQHSTLTPTNSLPNVISVRPTESPKINRQAAFQHSEEEEDADVSSLGDAPLAEDESSDVEDSRRSSSIDIIPPDRSIYDDESVKELMGKLSSIESTEEKEVEPVIKESTQASVVSNEPPLQDVAFSSPLSSESEDSDVEEVLSLMSDNREQVLASTSGVENDDKESASMTPQEEILRIALAKGSGGLGFTLSGGADTVGGCFVRDIIGGPAKEDGRLRQGDQILMVDSVDISTMKHMDAVNVLRATKQHVNLVVLRRPTGFIGATKSGPVEVLNLTRTSQGRIGLLIREGDDQKIYVEDVVPGEPAATQGDLRQGDRILEISGTKVDGLGFVAARQHLDAARPVARLVVERRPRLVESKYAMSQETNSEELSPSQSLDIPEQNIMVSSDDDDDDDDYVKDDKSEKKENEDEDEESLDEQFTMKLDKGPRGFGFSLVAAPTFSSDVISRNLYQDNKPGSVAESDGRLKVGDQILKVNGEDVQGLSHARVIGMLRKITGAVELDIKRPTKLYMADSAIASPKSSVGSSGATRAPLERAPHSVDLDITLEDKDKTLTGSTDVQDEDDVTELLNAISAANDRSSPSTNHVQPKPPKLQKRDTDTVLSSLLSSLEPPPSPPESLLSVDPREFDSQWESGYSDNDVTPDLVPNQSRQFFKSGSSSSADQSNDRKYLPEPANGAHSINHADMKLLSSISDNDIAVDNSNTDDDSEDDDDDYVDIDDEDVFDMLRDNSQLMINMLNKPDASSTEVPVDSNDMSGNRDIPISGNSLDADVPPPIPTTPLPSDDDEPPIKPPPRRESLPKFSGNNFTGDSYSNPVMNGSISGHGSGSDEEPVATEPLIDVIEGGQYTGQNLNNLIRSVREKLDSNIPAEEFKALREIKQTDGCDTGKRPANKDKNRYRNVLPYEKTRVKLSGDDDNDYINASHVKIPVGDDIYDYIATQGPLPNTTQDFWQMVWEQDVIVIAMVTLEREGGKVKCHRYWPDAEDQPLVFTGSMTVSLQRKEDFDSFVEREFEISNLKTGESRTVSHISYTTWPDHGVPKTAVELVEFVRFLRLLADGPGPIVVHCSAGIGRTGALITIDVALGLMERDLSFDVNKIIRNLREQRQGMIQTKDQYIFCYKACLDVLKSLNTN</sequence>
<dbReference type="SUPFAM" id="SSF47031">
    <property type="entry name" value="Second domain of FERM"/>
    <property type="match status" value="1"/>
</dbReference>
<dbReference type="Gene3D" id="3.90.190.10">
    <property type="entry name" value="Protein tyrosine phosphatase superfamily"/>
    <property type="match status" value="1"/>
</dbReference>
<comment type="similarity">
    <text evidence="3">Belongs to the protein-tyrosine phosphatase family. Non-receptor class subfamily.</text>
</comment>
<dbReference type="CDD" id="cd00136">
    <property type="entry name" value="PDZ_canonical"/>
    <property type="match status" value="1"/>
</dbReference>
<feature type="compositionally biased region" description="Acidic residues" evidence="12">
    <location>
        <begin position="1798"/>
        <end position="1817"/>
    </location>
</feature>
<feature type="domain" description="PDZ" evidence="16">
    <location>
        <begin position="1517"/>
        <end position="1603"/>
    </location>
</feature>
<organism evidence="17 18">
    <name type="scientific">Desmophyllum pertusum</name>
    <dbReference type="NCBI Taxonomy" id="174260"/>
    <lineage>
        <taxon>Eukaryota</taxon>
        <taxon>Metazoa</taxon>
        <taxon>Cnidaria</taxon>
        <taxon>Anthozoa</taxon>
        <taxon>Hexacorallia</taxon>
        <taxon>Scleractinia</taxon>
        <taxon>Caryophylliina</taxon>
        <taxon>Caryophylliidae</taxon>
        <taxon>Desmophyllum</taxon>
    </lineage>
</organism>
<feature type="compositionally biased region" description="Basic and acidic residues" evidence="12">
    <location>
        <begin position="1192"/>
        <end position="1201"/>
    </location>
</feature>
<keyword evidence="7 17" id="KW-0378">Hydrolase</keyword>
<dbReference type="CDD" id="cd06792">
    <property type="entry name" value="PDZ2-PTPN13_FRMPD2-like"/>
    <property type="match status" value="1"/>
</dbReference>
<feature type="compositionally biased region" description="Polar residues" evidence="12">
    <location>
        <begin position="1898"/>
        <end position="1918"/>
    </location>
</feature>
<dbReference type="PRINTS" id="PR00935">
    <property type="entry name" value="BAND41"/>
</dbReference>
<dbReference type="CDD" id="cd14473">
    <property type="entry name" value="FERM_B-lobe"/>
    <property type="match status" value="1"/>
</dbReference>
<feature type="compositionally biased region" description="Polar residues" evidence="12">
    <location>
        <begin position="1726"/>
        <end position="1735"/>
    </location>
</feature>
<dbReference type="PROSITE" id="PS50057">
    <property type="entry name" value="FERM_3"/>
    <property type="match status" value="1"/>
</dbReference>
<feature type="domain" description="FERM" evidence="15">
    <location>
        <begin position="47"/>
        <end position="355"/>
    </location>
</feature>
<dbReference type="InterPro" id="IPR052074">
    <property type="entry name" value="NonRcpt_TyrProt_Phosphatase"/>
</dbReference>
<feature type="region of interest" description="Disordered" evidence="12">
    <location>
        <begin position="1072"/>
        <end position="1236"/>
    </location>
</feature>
<dbReference type="Proteomes" id="UP001163046">
    <property type="component" value="Unassembled WGS sequence"/>
</dbReference>
<evidence type="ECO:0000256" key="1">
    <source>
        <dbReference type="ARBA" id="ARBA00004123"/>
    </source>
</evidence>
<feature type="domain" description="PDZ" evidence="16">
    <location>
        <begin position="527"/>
        <end position="613"/>
    </location>
</feature>
<accession>A0A9X0A1A1</accession>
<feature type="compositionally biased region" description="Low complexity" evidence="12">
    <location>
        <begin position="1745"/>
        <end position="1759"/>
    </location>
</feature>
<dbReference type="InterPro" id="IPR003595">
    <property type="entry name" value="Tyr_Pase_cat"/>
</dbReference>
<dbReference type="InterPro" id="IPR036034">
    <property type="entry name" value="PDZ_sf"/>
</dbReference>
<dbReference type="InterPro" id="IPR018979">
    <property type="entry name" value="FERM_N"/>
</dbReference>
<dbReference type="PROSITE" id="PS50056">
    <property type="entry name" value="TYR_PHOSPHATASE_2"/>
    <property type="match status" value="1"/>
</dbReference>
<dbReference type="PRINTS" id="PR00700">
    <property type="entry name" value="PRTYPHPHTASE"/>
</dbReference>
<feature type="region of interest" description="Disordered" evidence="12">
    <location>
        <begin position="1667"/>
        <end position="1777"/>
    </location>
</feature>
<dbReference type="InterPro" id="IPR000242">
    <property type="entry name" value="PTP_cat"/>
</dbReference>
<dbReference type="SMART" id="SM00228">
    <property type="entry name" value="PDZ"/>
    <property type="match status" value="6"/>
</dbReference>
<feature type="domain" description="Tyrosine-protein phosphatase" evidence="13">
    <location>
        <begin position="1963"/>
        <end position="2220"/>
    </location>
</feature>
<dbReference type="PROSITE" id="PS00661">
    <property type="entry name" value="FERM_2"/>
    <property type="match status" value="1"/>
</dbReference>
<dbReference type="GO" id="GO:0005737">
    <property type="term" value="C:cytoplasm"/>
    <property type="evidence" value="ECO:0007669"/>
    <property type="project" value="UniProtKB-ARBA"/>
</dbReference>
<dbReference type="SUPFAM" id="SSF54236">
    <property type="entry name" value="Ubiquitin-like"/>
    <property type="match status" value="1"/>
</dbReference>
<evidence type="ECO:0000256" key="6">
    <source>
        <dbReference type="ARBA" id="ARBA00022553"/>
    </source>
</evidence>
<keyword evidence="5" id="KW-0963">Cytoplasm</keyword>
<dbReference type="PANTHER" id="PTHR46900:SF2">
    <property type="entry name" value="TYROSINE-PROTEIN PHOSPHATASE NON-RECEPTOR TYPE 13"/>
    <property type="match status" value="1"/>
</dbReference>
<evidence type="ECO:0000256" key="12">
    <source>
        <dbReference type="SAM" id="MobiDB-lite"/>
    </source>
</evidence>
<evidence type="ECO:0000313" key="17">
    <source>
        <dbReference type="EMBL" id="KAJ7391638.1"/>
    </source>
</evidence>
<name>A0A9X0A1A1_9CNID</name>
<evidence type="ECO:0000256" key="4">
    <source>
        <dbReference type="ARBA" id="ARBA00013064"/>
    </source>
</evidence>
<protein>
    <recommendedName>
        <fullName evidence="4">protein-tyrosine-phosphatase</fullName>
        <ecNumber evidence="4">3.1.3.48</ecNumber>
    </recommendedName>
</protein>
<dbReference type="InterPro" id="IPR029071">
    <property type="entry name" value="Ubiquitin-like_domsf"/>
</dbReference>
<dbReference type="PROSITE" id="PS50055">
    <property type="entry name" value="TYR_PHOSPHATASE_PTP"/>
    <property type="match status" value="1"/>
</dbReference>
<dbReference type="GO" id="GO:0004725">
    <property type="term" value="F:protein tyrosine phosphatase activity"/>
    <property type="evidence" value="ECO:0007669"/>
    <property type="project" value="UniProtKB-EC"/>
</dbReference>
<feature type="domain" description="PDZ" evidence="16">
    <location>
        <begin position="901"/>
        <end position="987"/>
    </location>
</feature>
<evidence type="ECO:0000313" key="18">
    <source>
        <dbReference type="Proteomes" id="UP001163046"/>
    </source>
</evidence>
<dbReference type="SMART" id="SM01196">
    <property type="entry name" value="FERM_C"/>
    <property type="match status" value="1"/>
</dbReference>
<evidence type="ECO:0000259" key="15">
    <source>
        <dbReference type="PROSITE" id="PS50057"/>
    </source>
</evidence>
<dbReference type="InterPro" id="IPR001478">
    <property type="entry name" value="PDZ"/>
</dbReference>
<feature type="region of interest" description="Disordered" evidence="12">
    <location>
        <begin position="760"/>
        <end position="782"/>
    </location>
</feature>
<feature type="domain" description="PDZ" evidence="16">
    <location>
        <begin position="794"/>
        <end position="879"/>
    </location>
</feature>
<comment type="caution">
    <text evidence="17">The sequence shown here is derived from an EMBL/GenBank/DDBJ whole genome shotgun (WGS) entry which is preliminary data.</text>
</comment>
<dbReference type="Pfam" id="PF00102">
    <property type="entry name" value="Y_phosphatase"/>
    <property type="match status" value="1"/>
</dbReference>
<dbReference type="PROSITE" id="PS00383">
    <property type="entry name" value="TYR_PHOSPHATASE_1"/>
    <property type="match status" value="1"/>
</dbReference>
<dbReference type="SMART" id="SM00295">
    <property type="entry name" value="B41"/>
    <property type="match status" value="1"/>
</dbReference>
<feature type="region of interest" description="Disordered" evidence="12">
    <location>
        <begin position="1791"/>
        <end position="1817"/>
    </location>
</feature>
<feature type="region of interest" description="Disordered" evidence="12">
    <location>
        <begin position="1455"/>
        <end position="1515"/>
    </location>
</feature>
<evidence type="ECO:0000256" key="5">
    <source>
        <dbReference type="ARBA" id="ARBA00022490"/>
    </source>
</evidence>
<dbReference type="Pfam" id="PF00373">
    <property type="entry name" value="FERM_M"/>
    <property type="match status" value="1"/>
</dbReference>
<feature type="compositionally biased region" description="Basic and acidic residues" evidence="12">
    <location>
        <begin position="703"/>
        <end position="714"/>
    </location>
</feature>
<keyword evidence="6" id="KW-0597">Phosphoprotein</keyword>
<dbReference type="SUPFAM" id="SSF50729">
    <property type="entry name" value="PH domain-like"/>
    <property type="match status" value="1"/>
</dbReference>
<feature type="compositionally biased region" description="Polar residues" evidence="12">
    <location>
        <begin position="1615"/>
        <end position="1624"/>
    </location>
</feature>
<dbReference type="SUPFAM" id="SSF52799">
    <property type="entry name" value="(Phosphotyrosine protein) phosphatases II"/>
    <property type="match status" value="1"/>
</dbReference>
<dbReference type="CDD" id="cd14538">
    <property type="entry name" value="PTPc-N20_13"/>
    <property type="match status" value="1"/>
</dbReference>
<dbReference type="GO" id="GO:0005634">
    <property type="term" value="C:nucleus"/>
    <property type="evidence" value="ECO:0007669"/>
    <property type="project" value="UniProtKB-SubCell"/>
</dbReference>
<feature type="compositionally biased region" description="Polar residues" evidence="12">
    <location>
        <begin position="1457"/>
        <end position="1473"/>
    </location>
</feature>
<dbReference type="SMART" id="SM00404">
    <property type="entry name" value="PTPc_motif"/>
    <property type="match status" value="1"/>
</dbReference>
<feature type="compositionally biased region" description="Polar residues" evidence="12">
    <location>
        <begin position="645"/>
        <end position="659"/>
    </location>
</feature>
<dbReference type="InterPro" id="IPR000299">
    <property type="entry name" value="FERM_domain"/>
</dbReference>
<keyword evidence="8" id="KW-0904">Protein phosphatase</keyword>
<feature type="compositionally biased region" description="Basic and acidic residues" evidence="12">
    <location>
        <begin position="1172"/>
        <end position="1183"/>
    </location>
</feature>
<dbReference type="FunFam" id="3.90.190.10:FF:000045">
    <property type="entry name" value="Tyrosine-protein phosphatase non-receptor type 12"/>
    <property type="match status" value="1"/>
</dbReference>
<dbReference type="Gene3D" id="1.20.80.10">
    <property type="match status" value="1"/>
</dbReference>
<reference evidence="17" key="1">
    <citation type="submission" date="2023-01" db="EMBL/GenBank/DDBJ databases">
        <title>Genome assembly of the deep-sea coral Lophelia pertusa.</title>
        <authorList>
            <person name="Herrera S."/>
            <person name="Cordes E."/>
        </authorList>
    </citation>
    <scope>NUCLEOTIDE SEQUENCE</scope>
    <source>
        <strain evidence="17">USNM1676648</strain>
        <tissue evidence="17">Polyp</tissue>
    </source>
</reference>
<feature type="compositionally biased region" description="Acidic residues" evidence="12">
    <location>
        <begin position="1484"/>
        <end position="1494"/>
    </location>
</feature>
<dbReference type="InterPro" id="IPR018980">
    <property type="entry name" value="FERM_PH-like_C"/>
</dbReference>
<dbReference type="OrthoDB" id="165498at2759"/>
<dbReference type="InterPro" id="IPR035963">
    <property type="entry name" value="FERM_2"/>
</dbReference>
<evidence type="ECO:0000256" key="8">
    <source>
        <dbReference type="ARBA" id="ARBA00022912"/>
    </source>
</evidence>
<dbReference type="InterPro" id="IPR014352">
    <property type="entry name" value="FERM/acyl-CoA-bd_prot_sf"/>
</dbReference>
<dbReference type="InterPro" id="IPR011993">
    <property type="entry name" value="PH-like_dom_sf"/>
</dbReference>
<keyword evidence="9" id="KW-0206">Cytoskeleton</keyword>